<dbReference type="SUPFAM" id="SSF57701">
    <property type="entry name" value="Zn2/Cys6 DNA-binding domain"/>
    <property type="match status" value="1"/>
</dbReference>
<evidence type="ECO:0000256" key="1">
    <source>
        <dbReference type="ARBA" id="ARBA00023242"/>
    </source>
</evidence>
<sequence length="155" mass="17092">PRPASSSLSPSREIVSKRKAALAACDRCRKRKIKCDADRPGCGSCVTNGKLCNYYTKPSESRTDALKRKHIELMESRESDAAVLEMLRHSRPEDTPQLVDRIRQSQDSHSIVQDMRNSALLLQLSGGPSVEVPGSYTAASPDDSANASESNYYTY</sequence>
<evidence type="ECO:0000259" key="3">
    <source>
        <dbReference type="PROSITE" id="PS50048"/>
    </source>
</evidence>
<dbReference type="PANTHER" id="PTHR47256">
    <property type="entry name" value="ZN(II)2CYS6 TRANSCRIPTION FACTOR (EUROFUNG)-RELATED"/>
    <property type="match status" value="1"/>
</dbReference>
<dbReference type="InterPro" id="IPR001138">
    <property type="entry name" value="Zn2Cys6_DnaBD"/>
</dbReference>
<dbReference type="Gene3D" id="4.10.240.10">
    <property type="entry name" value="Zn(2)-C6 fungal-type DNA-binding domain"/>
    <property type="match status" value="1"/>
</dbReference>
<keyword evidence="1" id="KW-0539">Nucleus</keyword>
<feature type="non-terminal residue" evidence="4">
    <location>
        <position position="1"/>
    </location>
</feature>
<reference evidence="5" key="1">
    <citation type="submission" date="2019-06" db="EMBL/GenBank/DDBJ databases">
        <authorList>
            <person name="Broberg M."/>
        </authorList>
    </citation>
    <scope>NUCLEOTIDE SEQUENCE [LARGE SCALE GENOMIC DNA]</scope>
</reference>
<evidence type="ECO:0000313" key="5">
    <source>
        <dbReference type="Proteomes" id="UP000775872"/>
    </source>
</evidence>
<dbReference type="OrthoDB" id="426882at2759"/>
<feature type="non-terminal residue" evidence="4">
    <location>
        <position position="155"/>
    </location>
</feature>
<reference evidence="4 5" key="2">
    <citation type="submission" date="2021-10" db="EMBL/GenBank/DDBJ databases">
        <authorList>
            <person name="Piombo E."/>
        </authorList>
    </citation>
    <scope>NUCLEOTIDE SEQUENCE [LARGE SCALE GENOMIC DNA]</scope>
</reference>
<keyword evidence="5" id="KW-1185">Reference proteome</keyword>
<feature type="domain" description="Zn(2)-C6 fungal-type" evidence="3">
    <location>
        <begin position="24"/>
        <end position="54"/>
    </location>
</feature>
<protein>
    <recommendedName>
        <fullName evidence="3">Zn(2)-C6 fungal-type domain-containing protein</fullName>
    </recommendedName>
</protein>
<name>A0A9N9ZCC3_9HYPO</name>
<dbReference type="CDD" id="cd00067">
    <property type="entry name" value="GAL4"/>
    <property type="match status" value="1"/>
</dbReference>
<accession>A0A9N9ZCC3</accession>
<dbReference type="AlphaFoldDB" id="A0A9N9ZCC3"/>
<dbReference type="EMBL" id="CABFOC020000045">
    <property type="protein sequence ID" value="CAH0052664.1"/>
    <property type="molecule type" value="Genomic_DNA"/>
</dbReference>
<dbReference type="PROSITE" id="PS50048">
    <property type="entry name" value="ZN2_CY6_FUNGAL_2"/>
    <property type="match status" value="1"/>
</dbReference>
<dbReference type="Pfam" id="PF00172">
    <property type="entry name" value="Zn_clus"/>
    <property type="match status" value="1"/>
</dbReference>
<dbReference type="InterPro" id="IPR053187">
    <property type="entry name" value="Notoamide_regulator"/>
</dbReference>
<organism evidence="4 5">
    <name type="scientific">Clonostachys solani</name>
    <dbReference type="NCBI Taxonomy" id="160281"/>
    <lineage>
        <taxon>Eukaryota</taxon>
        <taxon>Fungi</taxon>
        <taxon>Dikarya</taxon>
        <taxon>Ascomycota</taxon>
        <taxon>Pezizomycotina</taxon>
        <taxon>Sordariomycetes</taxon>
        <taxon>Hypocreomycetidae</taxon>
        <taxon>Hypocreales</taxon>
        <taxon>Bionectriaceae</taxon>
        <taxon>Clonostachys</taxon>
    </lineage>
</organism>
<dbReference type="Proteomes" id="UP000775872">
    <property type="component" value="Unassembled WGS sequence"/>
</dbReference>
<comment type="caution">
    <text evidence="4">The sequence shown here is derived from an EMBL/GenBank/DDBJ whole genome shotgun (WGS) entry which is preliminary data.</text>
</comment>
<gene>
    <name evidence="4" type="ORF">CSOL1703_00004528</name>
</gene>
<evidence type="ECO:0000256" key="2">
    <source>
        <dbReference type="SAM" id="MobiDB-lite"/>
    </source>
</evidence>
<evidence type="ECO:0000313" key="4">
    <source>
        <dbReference type="EMBL" id="CAH0052664.1"/>
    </source>
</evidence>
<dbReference type="PROSITE" id="PS00463">
    <property type="entry name" value="ZN2_CY6_FUNGAL_1"/>
    <property type="match status" value="1"/>
</dbReference>
<dbReference type="GO" id="GO:0008270">
    <property type="term" value="F:zinc ion binding"/>
    <property type="evidence" value="ECO:0007669"/>
    <property type="project" value="InterPro"/>
</dbReference>
<proteinExistence type="predicted"/>
<dbReference type="PANTHER" id="PTHR47256:SF1">
    <property type="entry name" value="ZN(II)2CYS6 TRANSCRIPTION FACTOR (EUROFUNG)"/>
    <property type="match status" value="1"/>
</dbReference>
<dbReference type="InterPro" id="IPR036864">
    <property type="entry name" value="Zn2-C6_fun-type_DNA-bd_sf"/>
</dbReference>
<feature type="compositionally biased region" description="Polar residues" evidence="2">
    <location>
        <begin position="143"/>
        <end position="155"/>
    </location>
</feature>
<dbReference type="GO" id="GO:0000981">
    <property type="term" value="F:DNA-binding transcription factor activity, RNA polymerase II-specific"/>
    <property type="evidence" value="ECO:0007669"/>
    <property type="project" value="InterPro"/>
</dbReference>
<dbReference type="SMART" id="SM00066">
    <property type="entry name" value="GAL4"/>
    <property type="match status" value="1"/>
</dbReference>
<feature type="region of interest" description="Disordered" evidence="2">
    <location>
        <begin position="133"/>
        <end position="155"/>
    </location>
</feature>